<evidence type="ECO:0000256" key="1">
    <source>
        <dbReference type="PROSITE-ProRule" id="PRU00339"/>
    </source>
</evidence>
<evidence type="ECO:0000313" key="3">
    <source>
        <dbReference type="EMBL" id="SFQ09525.1"/>
    </source>
</evidence>
<evidence type="ECO:0000256" key="2">
    <source>
        <dbReference type="SAM" id="SignalP"/>
    </source>
</evidence>
<dbReference type="SUPFAM" id="SSF48452">
    <property type="entry name" value="TPR-like"/>
    <property type="match status" value="1"/>
</dbReference>
<sequence length="547" mass="59466">MKTARLMALTFSLAVATASPAWLYGADTPLNATAEKLGEVNFPVSCSADAQKEFNRAMALFHSFWFDPAKVAFAKVLEHDPGCGMAHWGIAFMSMGNPYTWAANPNAAAAGAPAAAEAQRVGAKSERENAYIGALALLLKDWQTSEFRPRALAYEKAMEGVTRQYPEDDEARILYALALNITASPTDKSFTNQLKAAAILEPLFKKYPNHPGVAHYLIHTYDYAELAEKGLPYARAYAAIAPSVPHALHMPSHIFSRVGLWPEMVEGDRASYLAAKAELKESTLGIGAYDALHAMDYMVFGHLQQAQDNAAKALLDEAAAISKVNVENFVAAYAFAAIPSRFALERGDWKQAAQLKLTPGDLAWHKFPQSEAILVFARGLGAARSGDVAAAREDVSRLEALKAALTAANNSYWAGQTDVQVQTVNAWIALADGRNDEALRLMRAAAEAEEASDKHPVTPGNVVPSRELLGEVLLITNQPTQALAEFERSLKRDPQRLRGIYGAARAAEASGNRQAAADYYRKLLEITAKRDTERSELVQAKAFIESQ</sequence>
<feature type="repeat" description="TPR" evidence="1">
    <location>
        <begin position="463"/>
        <end position="496"/>
    </location>
</feature>
<dbReference type="PANTHER" id="PTHR45588">
    <property type="entry name" value="TPR DOMAIN-CONTAINING PROTEIN"/>
    <property type="match status" value="1"/>
</dbReference>
<dbReference type="RefSeq" id="WP_092432602.1">
    <property type="nucleotide sequence ID" value="NZ_FOXM01000011.1"/>
</dbReference>
<dbReference type="Gene3D" id="1.25.40.10">
    <property type="entry name" value="Tetratricopeptide repeat domain"/>
    <property type="match status" value="1"/>
</dbReference>
<dbReference type="AlphaFoldDB" id="A0A1I5VPW5"/>
<feature type="signal peptide" evidence="2">
    <location>
        <begin position="1"/>
        <end position="23"/>
    </location>
</feature>
<feature type="chain" id="PRO_5017397821" evidence="2">
    <location>
        <begin position="24"/>
        <end position="547"/>
    </location>
</feature>
<accession>A0A1I5VPW5</accession>
<organism evidence="3 4">
    <name type="scientific">Geopseudomonas sagittaria</name>
    <dbReference type="NCBI Taxonomy" id="1135990"/>
    <lineage>
        <taxon>Bacteria</taxon>
        <taxon>Pseudomonadati</taxon>
        <taxon>Pseudomonadota</taxon>
        <taxon>Gammaproteobacteria</taxon>
        <taxon>Pseudomonadales</taxon>
        <taxon>Pseudomonadaceae</taxon>
        <taxon>Geopseudomonas</taxon>
    </lineage>
</organism>
<keyword evidence="2" id="KW-0732">Signal</keyword>
<name>A0A1I5VPW5_9GAMM</name>
<dbReference type="PANTHER" id="PTHR45588:SF1">
    <property type="entry name" value="WW DOMAIN-CONTAINING PROTEIN"/>
    <property type="match status" value="1"/>
</dbReference>
<dbReference type="InterPro" id="IPR011990">
    <property type="entry name" value="TPR-like_helical_dom_sf"/>
</dbReference>
<dbReference type="Proteomes" id="UP000243084">
    <property type="component" value="Unassembled WGS sequence"/>
</dbReference>
<dbReference type="InterPro" id="IPR019734">
    <property type="entry name" value="TPR_rpt"/>
</dbReference>
<evidence type="ECO:0000313" key="4">
    <source>
        <dbReference type="Proteomes" id="UP000243084"/>
    </source>
</evidence>
<keyword evidence="1" id="KW-0802">TPR repeat</keyword>
<reference evidence="4" key="1">
    <citation type="submission" date="2016-10" db="EMBL/GenBank/DDBJ databases">
        <authorList>
            <person name="Varghese N."/>
            <person name="Submissions S."/>
        </authorList>
    </citation>
    <scope>NUCLEOTIDE SEQUENCE [LARGE SCALE GENOMIC DNA]</scope>
    <source>
        <strain evidence="4">JCM 18195</strain>
    </source>
</reference>
<gene>
    <name evidence="3" type="ORF">SAMN05216229_11181</name>
</gene>
<dbReference type="EMBL" id="FOXM01000011">
    <property type="protein sequence ID" value="SFQ09525.1"/>
    <property type="molecule type" value="Genomic_DNA"/>
</dbReference>
<dbReference type="OrthoDB" id="9778494at2"/>
<dbReference type="PROSITE" id="PS50005">
    <property type="entry name" value="TPR"/>
    <property type="match status" value="1"/>
</dbReference>
<protein>
    <submittedName>
        <fullName evidence="3">Uncharacterized protein</fullName>
    </submittedName>
</protein>
<keyword evidence="4" id="KW-1185">Reference proteome</keyword>
<proteinExistence type="predicted"/>